<evidence type="ECO:0000313" key="6">
    <source>
        <dbReference type="Proteomes" id="UP000248584"/>
    </source>
</evidence>
<keyword evidence="5" id="KW-0418">Kinase</keyword>
<dbReference type="PROSITE" id="PS50005">
    <property type="entry name" value="TPR"/>
    <property type="match status" value="2"/>
</dbReference>
<evidence type="ECO:0000256" key="1">
    <source>
        <dbReference type="PROSITE-ProRule" id="PRU00339"/>
    </source>
</evidence>
<organism evidence="5 6">
    <name type="scientific">Nonlabens dokdonensis</name>
    <dbReference type="NCBI Taxonomy" id="328515"/>
    <lineage>
        <taxon>Bacteria</taxon>
        <taxon>Pseudomonadati</taxon>
        <taxon>Bacteroidota</taxon>
        <taxon>Flavobacteriia</taxon>
        <taxon>Flavobacteriales</taxon>
        <taxon>Flavobacteriaceae</taxon>
        <taxon>Nonlabens</taxon>
    </lineage>
</organism>
<dbReference type="Gene3D" id="3.30.565.10">
    <property type="entry name" value="Histidine kinase-like ATPase, C-terminal domain"/>
    <property type="match status" value="1"/>
</dbReference>
<dbReference type="InterPro" id="IPR050640">
    <property type="entry name" value="Bact_2-comp_sensor_kinase"/>
</dbReference>
<dbReference type="RefSeq" id="WP_015361884.1">
    <property type="nucleotide sequence ID" value="NZ_QKZR01000001.1"/>
</dbReference>
<accession>A0ABX5Q241</accession>
<dbReference type="Pfam" id="PF06580">
    <property type="entry name" value="His_kinase"/>
    <property type="match status" value="1"/>
</dbReference>
<comment type="caution">
    <text evidence="5">The sequence shown here is derived from an EMBL/GenBank/DDBJ whole genome shotgun (WGS) entry which is preliminary data.</text>
</comment>
<evidence type="ECO:0000313" key="5">
    <source>
        <dbReference type="EMBL" id="PZX44045.1"/>
    </source>
</evidence>
<sequence>MKHLFLFIFLLFCVQINFAQNTSNQKSRTSSTSMVLEGQVLTENGSPISGINVEGAMGRYTTTDVLGRFSLPANMGEEVIIRGLDFETVYYRINSDDDIIIRVQNQEKDAKELSALSYQVAMDSAQEYLRIDAKKTADFLIAALSNNPKSLTKTQESAAYEKLGDLYFFNKQYDLAVSNYHQAAQLVSNTELVVKKADALRLNGNYQEAITAYLNVDSSSIGRSKSSGNNNSVDLKIRRWTGLGDAYAKTNQGDLALETYKNVLLLAQKEKRTQQVTSINSKIAKLLNDLGREDDAEVYFDQAIIESKKESPIVNAQIQSQTADFYNSNSRFDEEIALRKNNIKLLDSINSKDKRLQNSTSKPSSTSGFLNNTDIDLSESEIAVSDLDEEVVSEDTVVAAPTMAVDDNMLIEGLSKQKEQLKIAEAFKAQNKISDAITYYESSLEEATTNNDLEVKKDAAKNLYELNKKAGNTKKALDYNELYINTVDALYLEKENELEATARRAKELVAKQTRILTLEKDRELTENKLALVNTERELTQEMNQRQRWIIYSLVALSLLLLTLAYFMYRNNKQQKINNHLLALKSLRSQMNPHFIFNALNSVNNYIAQNDERAANKYLADFSKLMRSVLENSELDFIPLEKEIDLLGLYLKLEHERFKDKFDYTLEIDPSLRDTKLQVPPMLLQPIIENAVWHGLRYKEEKGFLDVAFAKAEKGIQVTITDNGIGREKSKAIKTEHQKKRDSKGLGNIKNRVALLNELHDCEIDIKVTDAGLSPDVGTTVVVTIKS</sequence>
<dbReference type="InterPro" id="IPR019734">
    <property type="entry name" value="TPR_rpt"/>
</dbReference>
<dbReference type="InterPro" id="IPR011990">
    <property type="entry name" value="TPR-like_helical_dom_sf"/>
</dbReference>
<dbReference type="SMART" id="SM00028">
    <property type="entry name" value="TPR"/>
    <property type="match status" value="4"/>
</dbReference>
<feature type="repeat" description="TPR" evidence="1">
    <location>
        <begin position="237"/>
        <end position="270"/>
    </location>
</feature>
<protein>
    <submittedName>
        <fullName evidence="5">Histidine kinase</fullName>
    </submittedName>
</protein>
<keyword evidence="2" id="KW-0472">Membrane</keyword>
<keyword evidence="2" id="KW-1133">Transmembrane helix</keyword>
<keyword evidence="1" id="KW-0802">TPR repeat</keyword>
<feature type="chain" id="PRO_5045972731" evidence="3">
    <location>
        <begin position="20"/>
        <end position="786"/>
    </location>
</feature>
<keyword evidence="6" id="KW-1185">Reference proteome</keyword>
<evidence type="ECO:0000256" key="2">
    <source>
        <dbReference type="SAM" id="Phobius"/>
    </source>
</evidence>
<reference evidence="5 6" key="1">
    <citation type="submission" date="2018-06" db="EMBL/GenBank/DDBJ databases">
        <title>Genomic Encyclopedia of Archaeal and Bacterial Type Strains, Phase II (KMG-II): from individual species to whole genera.</title>
        <authorList>
            <person name="Goeker M."/>
        </authorList>
    </citation>
    <scope>NUCLEOTIDE SEQUENCE [LARGE SCALE GENOMIC DNA]</scope>
    <source>
        <strain evidence="5 6">DSM 17205</strain>
    </source>
</reference>
<dbReference type="PANTHER" id="PTHR34220:SF7">
    <property type="entry name" value="SENSOR HISTIDINE KINASE YPDA"/>
    <property type="match status" value="1"/>
</dbReference>
<feature type="repeat" description="TPR" evidence="1">
    <location>
        <begin position="157"/>
        <end position="190"/>
    </location>
</feature>
<keyword evidence="2" id="KW-0812">Transmembrane</keyword>
<keyword evidence="3" id="KW-0732">Signal</keyword>
<dbReference type="GO" id="GO:0016301">
    <property type="term" value="F:kinase activity"/>
    <property type="evidence" value="ECO:0007669"/>
    <property type="project" value="UniProtKB-KW"/>
</dbReference>
<dbReference type="Gene3D" id="1.25.40.10">
    <property type="entry name" value="Tetratricopeptide repeat domain"/>
    <property type="match status" value="2"/>
</dbReference>
<dbReference type="InterPro" id="IPR010559">
    <property type="entry name" value="Sig_transdc_His_kin_internal"/>
</dbReference>
<name>A0ABX5Q241_9FLAO</name>
<keyword evidence="5" id="KW-0808">Transferase</keyword>
<proteinExistence type="predicted"/>
<dbReference type="InterPro" id="IPR036890">
    <property type="entry name" value="HATPase_C_sf"/>
</dbReference>
<feature type="domain" description="Signal transduction histidine kinase internal region" evidence="4">
    <location>
        <begin position="583"/>
        <end position="661"/>
    </location>
</feature>
<dbReference type="SUPFAM" id="SSF55874">
    <property type="entry name" value="ATPase domain of HSP90 chaperone/DNA topoisomerase II/histidine kinase"/>
    <property type="match status" value="1"/>
</dbReference>
<dbReference type="EMBL" id="QKZR01000001">
    <property type="protein sequence ID" value="PZX44045.1"/>
    <property type="molecule type" value="Genomic_DNA"/>
</dbReference>
<gene>
    <name evidence="5" type="ORF">LX97_01053</name>
</gene>
<evidence type="ECO:0000259" key="4">
    <source>
        <dbReference type="Pfam" id="PF06580"/>
    </source>
</evidence>
<dbReference type="SUPFAM" id="SSF48452">
    <property type="entry name" value="TPR-like"/>
    <property type="match status" value="2"/>
</dbReference>
<feature type="signal peptide" evidence="3">
    <location>
        <begin position="1"/>
        <end position="19"/>
    </location>
</feature>
<evidence type="ECO:0000256" key="3">
    <source>
        <dbReference type="SAM" id="SignalP"/>
    </source>
</evidence>
<dbReference type="PANTHER" id="PTHR34220">
    <property type="entry name" value="SENSOR HISTIDINE KINASE YPDA"/>
    <property type="match status" value="1"/>
</dbReference>
<feature type="transmembrane region" description="Helical" evidence="2">
    <location>
        <begin position="548"/>
        <end position="568"/>
    </location>
</feature>
<dbReference type="Proteomes" id="UP000248584">
    <property type="component" value="Unassembled WGS sequence"/>
</dbReference>